<reference evidence="8 9" key="1">
    <citation type="journal article" date="2023" name="Insect Mol. Biol.">
        <title>Genome sequencing provides insights into the evolution of gene families encoding plant cell wall-degrading enzymes in longhorned beetles.</title>
        <authorList>
            <person name="Shin N.R."/>
            <person name="Okamura Y."/>
            <person name="Kirsch R."/>
            <person name="Pauchet Y."/>
        </authorList>
    </citation>
    <scope>NUCLEOTIDE SEQUENCE [LARGE SCALE GENOMIC DNA]</scope>
    <source>
        <strain evidence="8">EAD_L_NR</strain>
    </source>
</reference>
<dbReference type="GO" id="GO:0000387">
    <property type="term" value="P:spliceosomal snRNP assembly"/>
    <property type="evidence" value="ECO:0007669"/>
    <property type="project" value="UniProtKB-UniRule"/>
</dbReference>
<evidence type="ECO:0000256" key="7">
    <source>
        <dbReference type="PIRNR" id="PIRNR038038"/>
    </source>
</evidence>
<dbReference type="EMBL" id="JANEYG010000015">
    <property type="protein sequence ID" value="KAJ8920228.1"/>
    <property type="molecule type" value="Genomic_DNA"/>
</dbReference>
<name>A0AAV8W0V0_9CUCU</name>
<dbReference type="PIRSF" id="PIRSF038038">
    <property type="entry name" value="SMN_Gemin2"/>
    <property type="match status" value="1"/>
</dbReference>
<dbReference type="Pfam" id="PF04938">
    <property type="entry name" value="SIP1"/>
    <property type="match status" value="1"/>
</dbReference>
<keyword evidence="9" id="KW-1185">Reference proteome</keyword>
<evidence type="ECO:0000256" key="6">
    <source>
        <dbReference type="ARBA" id="ARBA00047179"/>
    </source>
</evidence>
<evidence type="ECO:0000256" key="1">
    <source>
        <dbReference type="ARBA" id="ARBA00004496"/>
    </source>
</evidence>
<keyword evidence="2 7" id="KW-0963">Cytoplasm</keyword>
<dbReference type="GO" id="GO:0032797">
    <property type="term" value="C:SMN complex"/>
    <property type="evidence" value="ECO:0007669"/>
    <property type="project" value="UniProtKB-UniRule"/>
</dbReference>
<keyword evidence="3 7" id="KW-0507">mRNA processing</keyword>
<dbReference type="InterPro" id="IPR035426">
    <property type="entry name" value="Gemin2/Brr1"/>
</dbReference>
<evidence type="ECO:0000256" key="5">
    <source>
        <dbReference type="ARBA" id="ARBA00025758"/>
    </source>
</evidence>
<dbReference type="PANTHER" id="PTHR12794:SF0">
    <property type="entry name" value="GEM-ASSOCIATED PROTEIN 2"/>
    <property type="match status" value="1"/>
</dbReference>
<dbReference type="Proteomes" id="UP001159042">
    <property type="component" value="Unassembled WGS sequence"/>
</dbReference>
<gene>
    <name evidence="8" type="ORF">NQ315_011889</name>
</gene>
<comment type="subunit">
    <text evidence="7">Part of the core SMN complex.</text>
</comment>
<comment type="similarity">
    <text evidence="5 7">Belongs to the gemin-2 family.</text>
</comment>
<dbReference type="InterPro" id="IPR017364">
    <property type="entry name" value="GEMIN2"/>
</dbReference>
<evidence type="ECO:0000256" key="3">
    <source>
        <dbReference type="ARBA" id="ARBA00022664"/>
    </source>
</evidence>
<evidence type="ECO:0000256" key="4">
    <source>
        <dbReference type="ARBA" id="ARBA00023187"/>
    </source>
</evidence>
<proteinExistence type="inferred from homology"/>
<protein>
    <recommendedName>
        <fullName evidence="6 7">Gem-associated protein 2</fullName>
    </recommendedName>
</protein>
<dbReference type="GO" id="GO:0005681">
    <property type="term" value="C:spliceosomal complex"/>
    <property type="evidence" value="ECO:0007669"/>
    <property type="project" value="UniProtKB-UniRule"/>
</dbReference>
<evidence type="ECO:0000313" key="8">
    <source>
        <dbReference type="EMBL" id="KAJ8920228.1"/>
    </source>
</evidence>
<organism evidence="8 9">
    <name type="scientific">Exocentrus adspersus</name>
    <dbReference type="NCBI Taxonomy" id="1586481"/>
    <lineage>
        <taxon>Eukaryota</taxon>
        <taxon>Metazoa</taxon>
        <taxon>Ecdysozoa</taxon>
        <taxon>Arthropoda</taxon>
        <taxon>Hexapoda</taxon>
        <taxon>Insecta</taxon>
        <taxon>Pterygota</taxon>
        <taxon>Neoptera</taxon>
        <taxon>Endopterygota</taxon>
        <taxon>Coleoptera</taxon>
        <taxon>Polyphaga</taxon>
        <taxon>Cucujiformia</taxon>
        <taxon>Chrysomeloidea</taxon>
        <taxon>Cerambycidae</taxon>
        <taxon>Lamiinae</taxon>
        <taxon>Acanthocinini</taxon>
        <taxon>Exocentrus</taxon>
    </lineage>
</organism>
<dbReference type="AlphaFoldDB" id="A0AAV8W0V0"/>
<dbReference type="Gene3D" id="1.20.58.1070">
    <property type="match status" value="1"/>
</dbReference>
<evidence type="ECO:0000313" key="9">
    <source>
        <dbReference type="Proteomes" id="UP001159042"/>
    </source>
</evidence>
<comment type="caution">
    <text evidence="8">The sequence shown here is derived from an EMBL/GenBank/DDBJ whole genome shotgun (WGS) entry which is preliminary data.</text>
</comment>
<accession>A0AAV8W0V0</accession>
<comment type="function">
    <text evidence="7">The SMN complex catalyzes the assembly of small nuclear ribonucleoproteins (snRNPs), the building blocks of the spliceosome, and thereby plays an important role in the splicing of cellular pre-mRNAs.</text>
</comment>
<keyword evidence="4 7" id="KW-0508">mRNA splicing</keyword>
<evidence type="ECO:0000256" key="2">
    <source>
        <dbReference type="ARBA" id="ARBA00022490"/>
    </source>
</evidence>
<dbReference type="GO" id="GO:0000245">
    <property type="term" value="P:spliceosomal complex assembly"/>
    <property type="evidence" value="ECO:0007669"/>
    <property type="project" value="UniProtKB-UniRule"/>
</dbReference>
<dbReference type="PANTHER" id="PTHR12794">
    <property type="entry name" value="GEMIN2"/>
    <property type="match status" value="1"/>
</dbReference>
<comment type="subcellular location">
    <subcellularLocation>
        <location evidence="1">Cytoplasm</location>
    </subcellularLocation>
</comment>
<sequence length="244" mass="28112">MEANSSVSRSESESSDEECEGLLKLALKVDFPEDFNPDSVPQNGEEYLHHVMYERRRCKKLVTANIDTDKFRSKQTVHVSVDDSKKKAPAHCQPTDEWQTEKLQDFKEFREYIHSRIVEEPTETNFDETHFIDKIKNETPAFSVITKYSQSSKIRILQIITKYLDGLDPGETICDSVGTWVYAVLTLLEKPLSPSCCYTIREFAKKCSVVRFNLPETVEEAAYTPLNLYICLIAKYFDQLDLAD</sequence>